<protein>
    <submittedName>
        <fullName evidence="1">Uncharacterized protein</fullName>
    </submittedName>
</protein>
<dbReference type="Proteomes" id="UP001057402">
    <property type="component" value="Chromosome 1"/>
</dbReference>
<sequence>MSSSKERKDPPSAKRIKGPWSIDEDEALQRLVLSHGPRNWSLISKSIPGRSGKSCRLRWCNQLSPRVEHRPFTPEEDDAIVRSHTRLGNSWAAIARLLNGRTDNAVKNHWNSTLKRRYSQLAHDPGIAEGIQPLKRSASVGPGRSSSNLFLGHSSLSVSDFASRADPSTCLSLALPGSGDRETQGSTPGPLQQAEVPQALETVKGTLEKHFLSAEFMGFMKEMIRKEVWSYMSDMEQGGVGSQLQGEAAIGKAAAVKCIGIRKIN</sequence>
<evidence type="ECO:0000313" key="1">
    <source>
        <dbReference type="EMBL" id="KAI4389523.1"/>
    </source>
</evidence>
<organism evidence="1 2">
    <name type="scientific">Melastoma candidum</name>
    <dbReference type="NCBI Taxonomy" id="119954"/>
    <lineage>
        <taxon>Eukaryota</taxon>
        <taxon>Viridiplantae</taxon>
        <taxon>Streptophyta</taxon>
        <taxon>Embryophyta</taxon>
        <taxon>Tracheophyta</taxon>
        <taxon>Spermatophyta</taxon>
        <taxon>Magnoliopsida</taxon>
        <taxon>eudicotyledons</taxon>
        <taxon>Gunneridae</taxon>
        <taxon>Pentapetalae</taxon>
        <taxon>rosids</taxon>
        <taxon>malvids</taxon>
        <taxon>Myrtales</taxon>
        <taxon>Melastomataceae</taxon>
        <taxon>Melastomatoideae</taxon>
        <taxon>Melastomateae</taxon>
        <taxon>Melastoma</taxon>
    </lineage>
</organism>
<dbReference type="EMBL" id="CM042880">
    <property type="protein sequence ID" value="KAI4389523.1"/>
    <property type="molecule type" value="Genomic_DNA"/>
</dbReference>
<gene>
    <name evidence="1" type="ORF">MLD38_001740</name>
</gene>
<proteinExistence type="predicted"/>
<keyword evidence="2" id="KW-1185">Reference proteome</keyword>
<evidence type="ECO:0000313" key="2">
    <source>
        <dbReference type="Proteomes" id="UP001057402"/>
    </source>
</evidence>
<accession>A0ACB9SJ42</accession>
<comment type="caution">
    <text evidence="1">The sequence shown here is derived from an EMBL/GenBank/DDBJ whole genome shotgun (WGS) entry which is preliminary data.</text>
</comment>
<name>A0ACB9SJ42_9MYRT</name>
<reference evidence="2" key="1">
    <citation type="journal article" date="2023" name="Front. Plant Sci.">
        <title>Chromosomal-level genome assembly of Melastoma candidum provides insights into trichome evolution.</title>
        <authorList>
            <person name="Zhong Y."/>
            <person name="Wu W."/>
            <person name="Sun C."/>
            <person name="Zou P."/>
            <person name="Liu Y."/>
            <person name="Dai S."/>
            <person name="Zhou R."/>
        </authorList>
    </citation>
    <scope>NUCLEOTIDE SEQUENCE [LARGE SCALE GENOMIC DNA]</scope>
</reference>